<dbReference type="RefSeq" id="WP_343803762.1">
    <property type="nucleotide sequence ID" value="NZ_BAAADJ010000064.1"/>
</dbReference>
<comment type="caution">
    <text evidence="1">The sequence shown here is derived from an EMBL/GenBank/DDBJ whole genome shotgun (WGS) entry which is preliminary data.</text>
</comment>
<protein>
    <recommendedName>
        <fullName evidence="3">BTB domain-containing protein</fullName>
    </recommendedName>
</protein>
<proteinExistence type="predicted"/>
<dbReference type="Proteomes" id="UP001500782">
    <property type="component" value="Unassembled WGS sequence"/>
</dbReference>
<gene>
    <name evidence="1" type="ORF">GCM10008967_41780</name>
</gene>
<keyword evidence="2" id="KW-1185">Reference proteome</keyword>
<organism evidence="1 2">
    <name type="scientific">Bacillus carboniphilus</name>
    <dbReference type="NCBI Taxonomy" id="86663"/>
    <lineage>
        <taxon>Bacteria</taxon>
        <taxon>Bacillati</taxon>
        <taxon>Bacillota</taxon>
        <taxon>Bacilli</taxon>
        <taxon>Bacillales</taxon>
        <taxon>Bacillaceae</taxon>
        <taxon>Bacillus</taxon>
    </lineage>
</organism>
<sequence>MEIVSLQGKELEKALPNSPEDSFSRSEVTFKTGDKEYTFSLLYVRIFEELALQATPFNEQPLIQVEGRSYYVRDLAAFIYLIANPNARGKKEVYLPEQTQLVQAFEQVDWERIEDIVKSLNTDGRAIVPSSIVVLKQP</sequence>
<name>A0ABN0WUF9_9BACI</name>
<evidence type="ECO:0000313" key="1">
    <source>
        <dbReference type="EMBL" id="GAA0347024.1"/>
    </source>
</evidence>
<evidence type="ECO:0008006" key="3">
    <source>
        <dbReference type="Google" id="ProtNLM"/>
    </source>
</evidence>
<accession>A0ABN0WUF9</accession>
<dbReference type="EMBL" id="BAAADJ010000064">
    <property type="protein sequence ID" value="GAA0347024.1"/>
    <property type="molecule type" value="Genomic_DNA"/>
</dbReference>
<reference evidence="1 2" key="1">
    <citation type="journal article" date="2019" name="Int. J. Syst. Evol. Microbiol.">
        <title>The Global Catalogue of Microorganisms (GCM) 10K type strain sequencing project: providing services to taxonomists for standard genome sequencing and annotation.</title>
        <authorList>
            <consortium name="The Broad Institute Genomics Platform"/>
            <consortium name="The Broad Institute Genome Sequencing Center for Infectious Disease"/>
            <person name="Wu L."/>
            <person name="Ma J."/>
        </authorList>
    </citation>
    <scope>NUCLEOTIDE SEQUENCE [LARGE SCALE GENOMIC DNA]</scope>
    <source>
        <strain evidence="1 2">JCM 9731</strain>
    </source>
</reference>
<evidence type="ECO:0000313" key="2">
    <source>
        <dbReference type="Proteomes" id="UP001500782"/>
    </source>
</evidence>